<name>A0A240EIQ8_9VIBR</name>
<dbReference type="InterPro" id="IPR029028">
    <property type="entry name" value="Alpha/beta_knot_MTases"/>
</dbReference>
<dbReference type="InterPro" id="IPR029026">
    <property type="entry name" value="tRNA_m1G_MTases_N"/>
</dbReference>
<dbReference type="InterPro" id="IPR001537">
    <property type="entry name" value="SpoU_MeTrfase"/>
</dbReference>
<dbReference type="SUPFAM" id="SSF75217">
    <property type="entry name" value="alpha/beta knot"/>
    <property type="match status" value="1"/>
</dbReference>
<evidence type="ECO:0000256" key="2">
    <source>
        <dbReference type="ARBA" id="ARBA00022603"/>
    </source>
</evidence>
<dbReference type="AlphaFoldDB" id="A0A240EIQ8"/>
<comment type="similarity">
    <text evidence="1">Belongs to the class IV-like SAM-binding methyltransferase superfamily. RNA methyltransferase TrmH family.</text>
</comment>
<dbReference type="Proteomes" id="UP000219336">
    <property type="component" value="Unassembled WGS sequence"/>
</dbReference>
<dbReference type="GO" id="GO:0008173">
    <property type="term" value="F:RNA methyltransferase activity"/>
    <property type="evidence" value="ECO:0007669"/>
    <property type="project" value="InterPro"/>
</dbReference>
<evidence type="ECO:0000259" key="5">
    <source>
        <dbReference type="Pfam" id="PF00588"/>
    </source>
</evidence>
<dbReference type="PANTHER" id="PTHR42786">
    <property type="entry name" value="TRNA/RRNA METHYLTRANSFERASE"/>
    <property type="match status" value="1"/>
</dbReference>
<keyword evidence="2 6" id="KW-0489">Methyltransferase</keyword>
<proteinExistence type="inferred from homology"/>
<dbReference type="EMBL" id="OANU01000027">
    <property type="protein sequence ID" value="SNX48466.1"/>
    <property type="molecule type" value="Genomic_DNA"/>
</dbReference>
<dbReference type="Gene3D" id="3.40.1280.10">
    <property type="match status" value="1"/>
</dbReference>
<evidence type="ECO:0000313" key="7">
    <source>
        <dbReference type="Proteomes" id="UP000219336"/>
    </source>
</evidence>
<keyword evidence="4" id="KW-0949">S-adenosyl-L-methionine</keyword>
<sequence>MKPEHSMAFFYHDSLLIKRMQQTTIIYGIIARRKSRAFSFSMYLTRTIPMTTKSTVIIGLHNPKSPTNVGAVMRAAGCYDASQVRYNGTRYSRAVRFQTDTQNTQERIALVEMDDLTAELDKGVAVVCVEFAVGATSLPSFCHPENAVYIFGPEDGSLPQDIVDRADHVVYVPTHGCMNLAATVNVVLYDRLAKSIGQVDDYQQVIANRDNKNRLKVKAASDQVTQ</sequence>
<dbReference type="FunFam" id="3.40.1280.10:FF:000048">
    <property type="entry name" value="23S rRNA methyltransferase"/>
    <property type="match status" value="1"/>
</dbReference>
<evidence type="ECO:0000256" key="4">
    <source>
        <dbReference type="ARBA" id="ARBA00022691"/>
    </source>
</evidence>
<reference evidence="7" key="1">
    <citation type="submission" date="2016-06" db="EMBL/GenBank/DDBJ databases">
        <authorList>
            <person name="Rodrigo-Torres L."/>
            <person name="Arahal R.D."/>
            <person name="Lucena T."/>
        </authorList>
    </citation>
    <scope>NUCLEOTIDE SEQUENCE [LARGE SCALE GENOMIC DNA]</scope>
    <source>
        <strain evidence="7">CECT8203</strain>
    </source>
</reference>
<protein>
    <submittedName>
        <fullName evidence="6">SpoU rRNA Methylase family protein</fullName>
    </submittedName>
</protein>
<feature type="domain" description="tRNA/rRNA methyltransferase SpoU type" evidence="5">
    <location>
        <begin position="56"/>
        <end position="189"/>
    </location>
</feature>
<keyword evidence="7" id="KW-1185">Reference proteome</keyword>
<dbReference type="GO" id="GO:0005829">
    <property type="term" value="C:cytosol"/>
    <property type="evidence" value="ECO:0007669"/>
    <property type="project" value="TreeGrafter"/>
</dbReference>
<accession>A0A240EIQ8</accession>
<organism evidence="6 7">
    <name type="scientific">Vibrio thalassae</name>
    <dbReference type="NCBI Taxonomy" id="1243014"/>
    <lineage>
        <taxon>Bacteria</taxon>
        <taxon>Pseudomonadati</taxon>
        <taxon>Pseudomonadota</taxon>
        <taxon>Gammaproteobacteria</taxon>
        <taxon>Vibrionales</taxon>
        <taxon>Vibrionaceae</taxon>
        <taxon>Vibrio</taxon>
    </lineage>
</organism>
<evidence type="ECO:0000256" key="3">
    <source>
        <dbReference type="ARBA" id="ARBA00022679"/>
    </source>
</evidence>
<keyword evidence="3" id="KW-0808">Transferase</keyword>
<evidence type="ECO:0000313" key="6">
    <source>
        <dbReference type="EMBL" id="SNX48466.1"/>
    </source>
</evidence>
<gene>
    <name evidence="6" type="ORF">VTH8203_02084</name>
</gene>
<evidence type="ECO:0000256" key="1">
    <source>
        <dbReference type="ARBA" id="ARBA00007228"/>
    </source>
</evidence>
<dbReference type="GO" id="GO:0003723">
    <property type="term" value="F:RNA binding"/>
    <property type="evidence" value="ECO:0007669"/>
    <property type="project" value="InterPro"/>
</dbReference>
<dbReference type="InterPro" id="IPR004384">
    <property type="entry name" value="RNA_MeTrfase_TrmJ/LasT"/>
</dbReference>
<dbReference type="CDD" id="cd18098">
    <property type="entry name" value="SpoU-like"/>
    <property type="match status" value="1"/>
</dbReference>
<dbReference type="Pfam" id="PF00588">
    <property type="entry name" value="SpoU_methylase"/>
    <property type="match status" value="1"/>
</dbReference>
<dbReference type="GO" id="GO:0002128">
    <property type="term" value="P:tRNA nucleoside ribose methylation"/>
    <property type="evidence" value="ECO:0007669"/>
    <property type="project" value="TreeGrafter"/>
</dbReference>
<dbReference type="PANTHER" id="PTHR42786:SF6">
    <property type="entry name" value="TRNA_RRNA METHYLTRANSFERASE SPOU TYPE DOMAIN-CONTAINING PROTEIN"/>
    <property type="match status" value="1"/>
</dbReference>